<keyword evidence="3 6" id="KW-0812">Transmembrane</keyword>
<dbReference type="GO" id="GO:0005783">
    <property type="term" value="C:endoplasmic reticulum"/>
    <property type="evidence" value="ECO:0007669"/>
    <property type="project" value="TreeGrafter"/>
</dbReference>
<keyword evidence="4 6" id="KW-1133">Transmembrane helix</keyword>
<dbReference type="PANTHER" id="PTHR10926:SF0">
    <property type="entry name" value="CDC50, ISOFORM A"/>
    <property type="match status" value="1"/>
</dbReference>
<evidence type="ECO:0000256" key="2">
    <source>
        <dbReference type="ARBA" id="ARBA00009457"/>
    </source>
</evidence>
<sequence length="448" mass="52155">MSDKSNKYLRKDRSRLYDGSERTSYVSLGSRRTLMRGLSRLSTNRTSFSSSVTVENEQQCQDILCKRGLFKRIFYNNFNNLFNKSLFILVNFSNQLFNLKLLLNIILDLMYCNNNCNKYGTILLIMFIINLIILISVFLINDPVTCKKELTGYKVGIEHSVMIGSEDCNLNKNEKLINFDEIYVYYKLFNYPFHFSSVYKLLSKMQISGKISRNHGDLQYCNTYTKILINGVNRILNPCGSHLVNVYNDQFKFFSSVSDKDNKKVIKEEEIELNESSEALTNNQEFAFIKNVSKEDKLNFNDYYWLDDALEYSNDYKVGLNKNYDLINGWNKGNKISKQLNTEKSGSGVRNGHFIQWLTPPPFPTFTKLYGILKGPLELPLKLQFNNNYDVTLYGGKKFIILKASRFNMGHLITFRILFSIFTVLSLIFALIMLLYKPKNMYSIFNLL</sequence>
<dbReference type="OMA" id="VQWYRME"/>
<dbReference type="RefSeq" id="XP_954138.1">
    <property type="nucleotide sequence ID" value="XM_949045.1"/>
</dbReference>
<protein>
    <recommendedName>
        <fullName evidence="9">LEM3 (Ligand-effect modulator 3) family / CDC50 family</fullName>
    </recommendedName>
</protein>
<evidence type="ECO:0000256" key="5">
    <source>
        <dbReference type="ARBA" id="ARBA00023136"/>
    </source>
</evidence>
<evidence type="ECO:0000256" key="1">
    <source>
        <dbReference type="ARBA" id="ARBA00004141"/>
    </source>
</evidence>
<keyword evidence="8" id="KW-1185">Reference proteome</keyword>
<evidence type="ECO:0000256" key="6">
    <source>
        <dbReference type="SAM" id="Phobius"/>
    </source>
</evidence>
<evidence type="ECO:0000313" key="8">
    <source>
        <dbReference type="Proteomes" id="UP000001950"/>
    </source>
</evidence>
<organism evidence="7 8">
    <name type="scientific">Theileria annulata</name>
    <dbReference type="NCBI Taxonomy" id="5874"/>
    <lineage>
        <taxon>Eukaryota</taxon>
        <taxon>Sar</taxon>
        <taxon>Alveolata</taxon>
        <taxon>Apicomplexa</taxon>
        <taxon>Aconoidasida</taxon>
        <taxon>Piroplasmida</taxon>
        <taxon>Theileriidae</taxon>
        <taxon>Theileria</taxon>
    </lineage>
</organism>
<reference evidence="7 8" key="1">
    <citation type="journal article" date="2005" name="Science">
        <title>Genome of the host-cell transforming parasite Theileria annulata compared with T. parva.</title>
        <authorList>
            <person name="Pain A."/>
            <person name="Renauld H."/>
            <person name="Berriman M."/>
            <person name="Murphy L."/>
            <person name="Yeats C.A."/>
            <person name="Weir W."/>
            <person name="Kerhornou A."/>
            <person name="Aslett M."/>
            <person name="Bishop R."/>
            <person name="Bouchier C."/>
            <person name="Cochet M."/>
            <person name="Coulson R.M.R."/>
            <person name="Cronin A."/>
            <person name="de Villiers E.P."/>
            <person name="Fraser A."/>
            <person name="Fosker N."/>
            <person name="Gardner M."/>
            <person name="Goble A."/>
            <person name="Griffiths-Jones S."/>
            <person name="Harris D.E."/>
            <person name="Katzer F."/>
            <person name="Larke N."/>
            <person name="Lord A."/>
            <person name="Maser P."/>
            <person name="McKellar S."/>
            <person name="Mooney P."/>
            <person name="Morton F."/>
            <person name="Nene V."/>
            <person name="O'Neil S."/>
            <person name="Price C."/>
            <person name="Quail M.A."/>
            <person name="Rabbinowitsch E."/>
            <person name="Rawlings N.D."/>
            <person name="Rutter S."/>
            <person name="Saunders D."/>
            <person name="Seeger K."/>
            <person name="Shah T."/>
            <person name="Squares R."/>
            <person name="Squares S."/>
            <person name="Tivey A."/>
            <person name="Walker A.R."/>
            <person name="Woodward J."/>
            <person name="Dobbelaere D.A.E."/>
            <person name="Langsley G."/>
            <person name="Rajandream M.A."/>
            <person name="McKeever D."/>
            <person name="Shiels B."/>
            <person name="Tait A."/>
            <person name="Barrell B.G."/>
            <person name="Hall N."/>
        </authorList>
    </citation>
    <scope>NUCLEOTIDE SEQUENCE [LARGE SCALE GENOMIC DNA]</scope>
    <source>
        <strain evidence="8">Ankara</strain>
    </source>
</reference>
<dbReference type="VEuPathDB" id="PiroplasmaDB:TA02985"/>
<keyword evidence="5 6" id="KW-0472">Membrane</keyword>
<proteinExistence type="inferred from homology"/>
<gene>
    <name evidence="7" type="ORF">TA02985</name>
</gene>
<dbReference type="AlphaFoldDB" id="Q4UHH8"/>
<dbReference type="EMBL" id="CR940347">
    <property type="protein sequence ID" value="CAI73461.1"/>
    <property type="molecule type" value="Genomic_DNA"/>
</dbReference>
<dbReference type="eggNOG" id="KOG2952">
    <property type="taxonomic scope" value="Eukaryota"/>
</dbReference>
<accession>Q4UHH8</accession>
<feature type="transmembrane region" description="Helical" evidence="6">
    <location>
        <begin position="119"/>
        <end position="140"/>
    </location>
</feature>
<evidence type="ECO:0000256" key="4">
    <source>
        <dbReference type="ARBA" id="ARBA00022989"/>
    </source>
</evidence>
<evidence type="ECO:0000313" key="7">
    <source>
        <dbReference type="EMBL" id="CAI73461.1"/>
    </source>
</evidence>
<comment type="similarity">
    <text evidence="2">Belongs to the CDC50/LEM3 family.</text>
</comment>
<feature type="transmembrane region" description="Helical" evidence="6">
    <location>
        <begin position="413"/>
        <end position="436"/>
    </location>
</feature>
<dbReference type="STRING" id="5874.Q4UHH8"/>
<name>Q4UHH8_THEAN</name>
<dbReference type="InParanoid" id="Q4UHH8"/>
<dbReference type="Proteomes" id="UP000001950">
    <property type="component" value="Chromosome 1"/>
</dbReference>
<dbReference type="Pfam" id="PF03381">
    <property type="entry name" value="CDC50"/>
    <property type="match status" value="1"/>
</dbReference>
<dbReference type="GO" id="GO:0005886">
    <property type="term" value="C:plasma membrane"/>
    <property type="evidence" value="ECO:0007669"/>
    <property type="project" value="TreeGrafter"/>
</dbReference>
<dbReference type="GeneID" id="3864402"/>
<comment type="subcellular location">
    <subcellularLocation>
        <location evidence="1">Membrane</location>
        <topology evidence="1">Multi-pass membrane protein</topology>
    </subcellularLocation>
</comment>
<dbReference type="KEGG" id="tan:TA02985"/>
<dbReference type="FunCoup" id="Q4UHH8">
    <property type="interactions" value="43"/>
</dbReference>
<dbReference type="GO" id="GO:0005794">
    <property type="term" value="C:Golgi apparatus"/>
    <property type="evidence" value="ECO:0007669"/>
    <property type="project" value="TreeGrafter"/>
</dbReference>
<dbReference type="InterPro" id="IPR005045">
    <property type="entry name" value="CDC50/LEM3_fam"/>
</dbReference>
<dbReference type="PANTHER" id="PTHR10926">
    <property type="entry name" value="CELL CYCLE CONTROL PROTEIN 50"/>
    <property type="match status" value="1"/>
</dbReference>
<evidence type="ECO:0000256" key="3">
    <source>
        <dbReference type="ARBA" id="ARBA00022692"/>
    </source>
</evidence>
<evidence type="ECO:0008006" key="9">
    <source>
        <dbReference type="Google" id="ProtNLM"/>
    </source>
</evidence>
<feature type="transmembrane region" description="Helical" evidence="6">
    <location>
        <begin position="86"/>
        <end position="107"/>
    </location>
</feature>
<dbReference type="OrthoDB" id="340608at2759"/>